<sequence length="872" mass="94669">MDLGAPISHGERVVPNVPPTAVPATTKPVAISQDDAAPAPAVERAPVPPPKDVPVGSAPAPAPAPAPVQTTNQPINAYPANGYNPAVAVQGQAGSANGPVVDTSNTDHPAAQQVLHEQPHQATVPSVPSTSTHPTSKGSTSEQAPTASIDPHKPSSESAPTALPTNPATHPEEQKKAIQNEHPEVIHREVEKTKAEARELKGEKPKGTVVHGLEDDRLWAMLRRFDVQITHVLHPAHHLPPKEPDLRLSTLPNLPSHSDVLRSNLERVFAAIGPSSVMGFREIKRMMSWSPEERVRTGLFCASYFICWFLGYAVAGVISFFIALVCFPDCRRWFFPPVPPAPFTPPSATDPTNQKGDESILGNVDGKTVHRSKAEQAEEQAFEATSILQAYTTRLLFDGRKKGKEAGNSTVGEKKRKSDTSSNTSDSDSDDDYEPDNDVPPGQPGVTRKKHGKNQSAGLESGTVVIGGETVTPDKPLNEKEKKKLAQREAKRKRDEMVSKMTKATEEGLGAFADTMERMTNALSPPVPYPDSYARFKIAGAFLVPIMFLFTFVPPWIFARSATFFFGVGFWGQPLLIKGAKYAIQYLPPNWEELIDIRNSILSGVPTDAQLTLHLLRVAEALNAPLPRPPPAPLEGTPKEAIKDTTPATVTADDDAEVAEAEEEGGLTEAATKAKHKTKSHILGAFKAAGKKMAAFHGDVAVDGSKKQARIEAVERGDADLTTGEKIGSKVDKLFFKGHIKDEGTPYSFPCKLDKTSGHIILENRNDIIKEPRITFVPISGKSHHFVWAVDDIVEIKKSHVSMPRMALGWASGAEIEGLGLTIRFKARTQQIAEHVGSEKDEGTTIHLSRVGRREELFVRLVSMGVQRWEVL</sequence>
<protein>
    <recommendedName>
        <fullName evidence="5">SUN domain-containing protein</fullName>
    </recommendedName>
</protein>
<evidence type="ECO:0008006" key="5">
    <source>
        <dbReference type="Google" id="ProtNLM"/>
    </source>
</evidence>
<keyword evidence="2" id="KW-0472">Membrane</keyword>
<dbReference type="RefSeq" id="XP_066076356.1">
    <property type="nucleotide sequence ID" value="XM_066220259.1"/>
</dbReference>
<feature type="region of interest" description="Disordered" evidence="1">
    <location>
        <begin position="402"/>
        <end position="500"/>
    </location>
</feature>
<dbReference type="GeneID" id="91095188"/>
<feature type="compositionally biased region" description="Acidic residues" evidence="1">
    <location>
        <begin position="427"/>
        <end position="437"/>
    </location>
</feature>
<feature type="compositionally biased region" description="Low complexity" evidence="1">
    <location>
        <begin position="22"/>
        <end position="45"/>
    </location>
</feature>
<feature type="transmembrane region" description="Helical" evidence="2">
    <location>
        <begin position="538"/>
        <end position="558"/>
    </location>
</feature>
<dbReference type="InterPro" id="IPR021709">
    <property type="entry name" value="DUF3292"/>
</dbReference>
<dbReference type="PANTHER" id="PTHR38694">
    <property type="entry name" value="CONSERVED EXPRESSED PROTEIN"/>
    <property type="match status" value="1"/>
</dbReference>
<keyword evidence="2" id="KW-1133">Transmembrane helix</keyword>
<feature type="compositionally biased region" description="Polar residues" evidence="1">
    <location>
        <begin position="156"/>
        <end position="168"/>
    </location>
</feature>
<keyword evidence="2" id="KW-0812">Transmembrane</keyword>
<evidence type="ECO:0000313" key="4">
    <source>
        <dbReference type="Proteomes" id="UP001355207"/>
    </source>
</evidence>
<dbReference type="Pfam" id="PF11696">
    <property type="entry name" value="DUF3292"/>
    <property type="match status" value="2"/>
</dbReference>
<feature type="region of interest" description="Disordered" evidence="1">
    <location>
        <begin position="116"/>
        <end position="182"/>
    </location>
</feature>
<feature type="region of interest" description="Disordered" evidence="1">
    <location>
        <begin position="344"/>
        <end position="377"/>
    </location>
</feature>
<gene>
    <name evidence="3" type="ORF">L201_004518</name>
</gene>
<reference evidence="3 4" key="1">
    <citation type="submission" date="2024-01" db="EMBL/GenBank/DDBJ databases">
        <title>Comparative genomics of Cryptococcus and Kwoniella reveals pathogenesis evolution and contrasting modes of karyotype evolution via chromosome fusion or intercentromeric recombination.</title>
        <authorList>
            <person name="Coelho M.A."/>
            <person name="David-Palma M."/>
            <person name="Shea T."/>
            <person name="Bowers K."/>
            <person name="McGinley-Smith S."/>
            <person name="Mohammad A.W."/>
            <person name="Gnirke A."/>
            <person name="Yurkov A.M."/>
            <person name="Nowrousian M."/>
            <person name="Sun S."/>
            <person name="Cuomo C.A."/>
            <person name="Heitman J."/>
        </authorList>
    </citation>
    <scope>NUCLEOTIDE SEQUENCE [LARGE SCALE GENOMIC DNA]</scope>
    <source>
        <strain evidence="3 4">CBS 6074</strain>
    </source>
</reference>
<dbReference type="PANTHER" id="PTHR38694:SF1">
    <property type="entry name" value="PEROXIN DOMAIN-CONTAINING PROTEIN"/>
    <property type="match status" value="1"/>
</dbReference>
<dbReference type="EMBL" id="CP144102">
    <property type="protein sequence ID" value="WWC89593.1"/>
    <property type="molecule type" value="Genomic_DNA"/>
</dbReference>
<feature type="compositionally biased region" description="Basic and acidic residues" evidence="1">
    <location>
        <begin position="476"/>
        <end position="500"/>
    </location>
</feature>
<evidence type="ECO:0000256" key="1">
    <source>
        <dbReference type="SAM" id="MobiDB-lite"/>
    </source>
</evidence>
<organism evidence="3 4">
    <name type="scientific">Kwoniella dendrophila CBS 6074</name>
    <dbReference type="NCBI Taxonomy" id="1295534"/>
    <lineage>
        <taxon>Eukaryota</taxon>
        <taxon>Fungi</taxon>
        <taxon>Dikarya</taxon>
        <taxon>Basidiomycota</taxon>
        <taxon>Agaricomycotina</taxon>
        <taxon>Tremellomycetes</taxon>
        <taxon>Tremellales</taxon>
        <taxon>Cryptococcaceae</taxon>
        <taxon>Kwoniella</taxon>
    </lineage>
</organism>
<feature type="compositionally biased region" description="Low complexity" evidence="1">
    <location>
        <begin position="123"/>
        <end position="136"/>
    </location>
</feature>
<feature type="region of interest" description="Disordered" evidence="1">
    <location>
        <begin position="1"/>
        <end position="79"/>
    </location>
</feature>
<feature type="compositionally biased region" description="Polar residues" evidence="1">
    <location>
        <begin position="137"/>
        <end position="146"/>
    </location>
</feature>
<dbReference type="AlphaFoldDB" id="A0AAX4JYJ5"/>
<evidence type="ECO:0000313" key="3">
    <source>
        <dbReference type="EMBL" id="WWC89593.1"/>
    </source>
</evidence>
<dbReference type="Proteomes" id="UP001355207">
    <property type="component" value="Chromosome 5"/>
</dbReference>
<proteinExistence type="predicted"/>
<feature type="compositionally biased region" description="Basic and acidic residues" evidence="1">
    <location>
        <begin position="170"/>
        <end position="182"/>
    </location>
</feature>
<name>A0AAX4JYJ5_9TREE</name>
<evidence type="ECO:0000256" key="2">
    <source>
        <dbReference type="SAM" id="Phobius"/>
    </source>
</evidence>
<keyword evidence="4" id="KW-1185">Reference proteome</keyword>
<feature type="transmembrane region" description="Helical" evidence="2">
    <location>
        <begin position="302"/>
        <end position="327"/>
    </location>
</feature>
<feature type="region of interest" description="Disordered" evidence="1">
    <location>
        <begin position="626"/>
        <end position="651"/>
    </location>
</feature>
<accession>A0AAX4JYJ5</accession>